<evidence type="ECO:0000256" key="1">
    <source>
        <dbReference type="SAM" id="SignalP"/>
    </source>
</evidence>
<feature type="domain" description="LysM" evidence="2">
    <location>
        <begin position="58"/>
        <end position="102"/>
    </location>
</feature>
<dbReference type="Pfam" id="PF01476">
    <property type="entry name" value="LysM"/>
    <property type="match status" value="2"/>
</dbReference>
<feature type="domain" description="LysM" evidence="2">
    <location>
        <begin position="107"/>
        <end position="151"/>
    </location>
</feature>
<dbReference type="InterPro" id="IPR018392">
    <property type="entry name" value="LysM"/>
</dbReference>
<dbReference type="InterPro" id="IPR016047">
    <property type="entry name" value="M23ase_b-sheet_dom"/>
</dbReference>
<dbReference type="PANTHER" id="PTHR21666">
    <property type="entry name" value="PEPTIDASE-RELATED"/>
    <property type="match status" value="1"/>
</dbReference>
<dbReference type="CDD" id="cd12797">
    <property type="entry name" value="M23_peptidase"/>
    <property type="match status" value="1"/>
</dbReference>
<dbReference type="HOGENOM" id="CLU_029425_7_3_9"/>
<dbReference type="eggNOG" id="COG0739">
    <property type="taxonomic scope" value="Bacteria"/>
</dbReference>
<gene>
    <name evidence="3" type="primary">NlpD</name>
    <name evidence="3" type="ordered locus">PTH_2834</name>
</gene>
<dbReference type="Gene3D" id="3.10.350.10">
    <property type="entry name" value="LysM domain"/>
    <property type="match status" value="2"/>
</dbReference>
<dbReference type="InterPro" id="IPR050570">
    <property type="entry name" value="Cell_wall_metabolism_enzyme"/>
</dbReference>
<dbReference type="InterPro" id="IPR011055">
    <property type="entry name" value="Dup_hybrid_motif"/>
</dbReference>
<dbReference type="PANTHER" id="PTHR21666:SF270">
    <property type="entry name" value="MUREIN HYDROLASE ACTIVATOR ENVC"/>
    <property type="match status" value="1"/>
</dbReference>
<keyword evidence="4" id="KW-1185">Reference proteome</keyword>
<dbReference type="SMART" id="SM00257">
    <property type="entry name" value="LysM"/>
    <property type="match status" value="2"/>
</dbReference>
<reference evidence="4" key="1">
    <citation type="journal article" date="2008" name="Genome Res.">
        <title>The genome of Pelotomaculum thermopropionicum reveals niche-associated evolution in anaerobic microbiota.</title>
        <authorList>
            <person name="Kosaka T."/>
            <person name="Kato S."/>
            <person name="Shimoyama T."/>
            <person name="Ishii S."/>
            <person name="Abe T."/>
            <person name="Watanabe K."/>
        </authorList>
    </citation>
    <scope>NUCLEOTIDE SEQUENCE [LARGE SCALE GENOMIC DNA]</scope>
    <source>
        <strain evidence="4">DSM 13744 / JCM 10971 / SI</strain>
    </source>
</reference>
<dbReference type="eggNOG" id="COG1388">
    <property type="taxonomic scope" value="Bacteria"/>
</dbReference>
<dbReference type="GO" id="GO:0004222">
    <property type="term" value="F:metalloendopeptidase activity"/>
    <property type="evidence" value="ECO:0007669"/>
    <property type="project" value="TreeGrafter"/>
</dbReference>
<dbReference type="CDD" id="cd00118">
    <property type="entry name" value="LysM"/>
    <property type="match status" value="2"/>
</dbReference>
<name>A5CYC7_PELTS</name>
<dbReference type="Proteomes" id="UP000006556">
    <property type="component" value="Chromosome"/>
</dbReference>
<evidence type="ECO:0000313" key="4">
    <source>
        <dbReference type="Proteomes" id="UP000006556"/>
    </source>
</evidence>
<evidence type="ECO:0000259" key="2">
    <source>
        <dbReference type="PROSITE" id="PS51782"/>
    </source>
</evidence>
<sequence>MVQNLKQKKYFVRAAAAVLCAAAFLWTAGPALARLDELIIEDAPYVSPPSAAVSAARGCYEVRPGDTLWSIARENGLTVEALAAANGLLDRDRIKAGQLLALPAGCATHRVRPGETLWDIARMYRVDVGTIAARNGLADSNSILAGQQLFVPLDASGAAMSFRRAAAWPLAWPLVGAVTSPFGMRDGKPHEGIDIAAEAGTPIRAAAPGRVVFAGPRGTYGLAVIIDHGNGTRTLYAHCSRILVSEGDSVGTSTIIALAGNTGRSNGPHLHLEVLKNGVPMDPALFLEQESYYG</sequence>
<protein>
    <submittedName>
        <fullName evidence="3">Membrane protein</fullName>
    </submittedName>
</protein>
<dbReference type="KEGG" id="pth:PTH_2834"/>
<dbReference type="Gene3D" id="2.70.70.10">
    <property type="entry name" value="Glucose Permease (Domain IIA)"/>
    <property type="match status" value="1"/>
</dbReference>
<dbReference type="PROSITE" id="PS51782">
    <property type="entry name" value="LYSM"/>
    <property type="match status" value="2"/>
</dbReference>
<accession>A5CYC7</accession>
<proteinExistence type="predicted"/>
<feature type="signal peptide" evidence="1">
    <location>
        <begin position="1"/>
        <end position="33"/>
    </location>
</feature>
<dbReference type="AlphaFoldDB" id="A5CYC7"/>
<dbReference type="InterPro" id="IPR036779">
    <property type="entry name" value="LysM_dom_sf"/>
</dbReference>
<evidence type="ECO:0000313" key="3">
    <source>
        <dbReference type="EMBL" id="BAF61015.1"/>
    </source>
</evidence>
<organism evidence="3 4">
    <name type="scientific">Pelotomaculum thermopropionicum (strain DSM 13744 / JCM 10971 / SI)</name>
    <dbReference type="NCBI Taxonomy" id="370438"/>
    <lineage>
        <taxon>Bacteria</taxon>
        <taxon>Bacillati</taxon>
        <taxon>Bacillota</taxon>
        <taxon>Clostridia</taxon>
        <taxon>Eubacteriales</taxon>
        <taxon>Desulfotomaculaceae</taxon>
        <taxon>Pelotomaculum</taxon>
    </lineage>
</organism>
<dbReference type="STRING" id="370438.PTH_2834"/>
<keyword evidence="1" id="KW-0732">Signal</keyword>
<dbReference type="EMBL" id="AP009389">
    <property type="protein sequence ID" value="BAF61015.1"/>
    <property type="molecule type" value="Genomic_DNA"/>
</dbReference>
<feature type="chain" id="PRO_5002679068" evidence="1">
    <location>
        <begin position="34"/>
        <end position="294"/>
    </location>
</feature>
<dbReference type="SUPFAM" id="SSF51261">
    <property type="entry name" value="Duplicated hybrid motif"/>
    <property type="match status" value="1"/>
</dbReference>
<dbReference type="Pfam" id="PF01551">
    <property type="entry name" value="Peptidase_M23"/>
    <property type="match status" value="1"/>
</dbReference>